<dbReference type="AlphaFoldDB" id="A0A9N9E1N4"/>
<keyword evidence="2" id="KW-1185">Reference proteome</keyword>
<name>A0A9N9E1N4_9GLOM</name>
<protein>
    <submittedName>
        <fullName evidence="1">18980_t:CDS:1</fullName>
    </submittedName>
</protein>
<comment type="caution">
    <text evidence="1">The sequence shown here is derived from an EMBL/GenBank/DDBJ whole genome shotgun (WGS) entry which is preliminary data.</text>
</comment>
<organism evidence="1 2">
    <name type="scientific">Racocetra fulgida</name>
    <dbReference type="NCBI Taxonomy" id="60492"/>
    <lineage>
        <taxon>Eukaryota</taxon>
        <taxon>Fungi</taxon>
        <taxon>Fungi incertae sedis</taxon>
        <taxon>Mucoromycota</taxon>
        <taxon>Glomeromycotina</taxon>
        <taxon>Glomeromycetes</taxon>
        <taxon>Diversisporales</taxon>
        <taxon>Gigasporaceae</taxon>
        <taxon>Racocetra</taxon>
    </lineage>
</organism>
<accession>A0A9N9E1N4</accession>
<evidence type="ECO:0000313" key="1">
    <source>
        <dbReference type="EMBL" id="CAG8656570.1"/>
    </source>
</evidence>
<dbReference type="OrthoDB" id="2439318at2759"/>
<sequence length="126" mass="14519">MPQYSDNNIRLTAIDNALKAIKNSPTNQTPSTRSVAKFYSLSEATLRCAISNDGFDRSRRETTRRLLLEHAKTWLWVNQDHPELSFRVPQALNEARAQKANPIIVNDHFNKLEKIIQEYALTPDRI</sequence>
<gene>
    <name evidence="1" type="ORF">RFULGI_LOCUS8681</name>
</gene>
<dbReference type="EMBL" id="CAJVPZ010014302">
    <property type="protein sequence ID" value="CAG8656570.1"/>
    <property type="molecule type" value="Genomic_DNA"/>
</dbReference>
<proteinExistence type="predicted"/>
<evidence type="ECO:0000313" key="2">
    <source>
        <dbReference type="Proteomes" id="UP000789396"/>
    </source>
</evidence>
<reference evidence="1" key="1">
    <citation type="submission" date="2021-06" db="EMBL/GenBank/DDBJ databases">
        <authorList>
            <person name="Kallberg Y."/>
            <person name="Tangrot J."/>
            <person name="Rosling A."/>
        </authorList>
    </citation>
    <scope>NUCLEOTIDE SEQUENCE</scope>
    <source>
        <strain evidence="1">IN212</strain>
    </source>
</reference>
<dbReference type="Proteomes" id="UP000789396">
    <property type="component" value="Unassembled WGS sequence"/>
</dbReference>